<proteinExistence type="predicted"/>
<dbReference type="Gene3D" id="3.30.200.20">
    <property type="entry name" value="Phosphorylase Kinase, domain 1"/>
    <property type="match status" value="1"/>
</dbReference>
<dbReference type="ExpressionAtlas" id="A0A3L6G3V3">
    <property type="expression patterns" value="baseline and differential"/>
</dbReference>
<keyword evidence="2" id="KW-0723">Serine/threonine-protein kinase</keyword>
<feature type="compositionally biased region" description="Basic and acidic residues" evidence="11">
    <location>
        <begin position="223"/>
        <end position="232"/>
    </location>
</feature>
<evidence type="ECO:0000259" key="13">
    <source>
        <dbReference type="PROSITE" id="PS50908"/>
    </source>
</evidence>
<dbReference type="CDD" id="cd14046">
    <property type="entry name" value="STKc_EIF2AK4_GCN2_rpt2"/>
    <property type="match status" value="1"/>
</dbReference>
<name>A0A3L6G3V3_MAIZE</name>
<evidence type="ECO:0000256" key="4">
    <source>
        <dbReference type="ARBA" id="ARBA00022741"/>
    </source>
</evidence>
<dbReference type="GO" id="GO:0004694">
    <property type="term" value="F:eukaryotic translation initiation factor 2alpha kinase activity"/>
    <property type="evidence" value="ECO:0007669"/>
    <property type="project" value="UniProtKB-ARBA"/>
</dbReference>
<dbReference type="PANTHER" id="PTHR11042">
    <property type="entry name" value="EUKARYOTIC TRANSLATION INITIATION FACTOR 2-ALPHA KINASE EIF2-ALPHA KINASE -RELATED"/>
    <property type="match status" value="1"/>
</dbReference>
<feature type="binding site" evidence="10">
    <location>
        <position position="412"/>
    </location>
    <ligand>
        <name>ATP</name>
        <dbReference type="ChEBI" id="CHEBI:30616"/>
    </ligand>
</feature>
<dbReference type="GO" id="GO:0005524">
    <property type="term" value="F:ATP binding"/>
    <property type="evidence" value="ECO:0007669"/>
    <property type="project" value="UniProtKB-UniRule"/>
</dbReference>
<dbReference type="PROSITE" id="PS00109">
    <property type="entry name" value="PROTEIN_KINASE_TYR"/>
    <property type="match status" value="1"/>
</dbReference>
<keyword evidence="5 14" id="KW-0418">Kinase</keyword>
<dbReference type="GO" id="GO:0006412">
    <property type="term" value="P:translation"/>
    <property type="evidence" value="ECO:0007669"/>
    <property type="project" value="UniProtKB-KW"/>
</dbReference>
<dbReference type="GO" id="GO:0007165">
    <property type="term" value="P:signal transduction"/>
    <property type="evidence" value="ECO:0007669"/>
    <property type="project" value="UniProtKB-ARBA"/>
</dbReference>
<evidence type="ECO:0000256" key="7">
    <source>
        <dbReference type="ARBA" id="ARBA00022917"/>
    </source>
</evidence>
<dbReference type="AlphaFoldDB" id="A0A3L6G3V3"/>
<evidence type="ECO:0000256" key="1">
    <source>
        <dbReference type="ARBA" id="ARBA00012513"/>
    </source>
</evidence>
<dbReference type="InterPro" id="IPR050339">
    <property type="entry name" value="CC_SR_Kinase"/>
</dbReference>
<evidence type="ECO:0000256" key="5">
    <source>
        <dbReference type="ARBA" id="ARBA00022777"/>
    </source>
</evidence>
<dbReference type="SUPFAM" id="SSF52954">
    <property type="entry name" value="Class II aaRS ABD-related"/>
    <property type="match status" value="1"/>
</dbReference>
<dbReference type="SMART" id="SM00591">
    <property type="entry name" value="RWD"/>
    <property type="match status" value="1"/>
</dbReference>
<evidence type="ECO:0000256" key="9">
    <source>
        <dbReference type="ARBA" id="ARBA00048679"/>
    </source>
</evidence>
<evidence type="ECO:0000256" key="8">
    <source>
        <dbReference type="ARBA" id="ARBA00047899"/>
    </source>
</evidence>
<keyword evidence="7" id="KW-0648">Protein biosynthesis</keyword>
<evidence type="ECO:0000256" key="6">
    <source>
        <dbReference type="ARBA" id="ARBA00022840"/>
    </source>
</evidence>
<dbReference type="Gene3D" id="3.30.930.10">
    <property type="entry name" value="Bira Bifunctional Protein, Domain 2"/>
    <property type="match status" value="1"/>
</dbReference>
<dbReference type="InterPro" id="IPR008266">
    <property type="entry name" value="Tyr_kinase_AS"/>
</dbReference>
<dbReference type="SUPFAM" id="SSF55681">
    <property type="entry name" value="Class II aaRS and biotin synthetases"/>
    <property type="match status" value="1"/>
</dbReference>
<feature type="compositionally biased region" description="Acidic residues" evidence="11">
    <location>
        <begin position="281"/>
        <end position="299"/>
    </location>
</feature>
<keyword evidence="4 10" id="KW-0547">Nucleotide-binding</keyword>
<comment type="catalytic activity">
    <reaction evidence="9">
        <text>L-seryl-[protein] + ATP = O-phospho-L-seryl-[protein] + ADP + H(+)</text>
        <dbReference type="Rhea" id="RHEA:17989"/>
        <dbReference type="Rhea" id="RHEA-COMP:9863"/>
        <dbReference type="Rhea" id="RHEA-COMP:11604"/>
        <dbReference type="ChEBI" id="CHEBI:15378"/>
        <dbReference type="ChEBI" id="CHEBI:29999"/>
        <dbReference type="ChEBI" id="CHEBI:30616"/>
        <dbReference type="ChEBI" id="CHEBI:83421"/>
        <dbReference type="ChEBI" id="CHEBI:456216"/>
        <dbReference type="EC" id="2.7.11.1"/>
    </reaction>
</comment>
<dbReference type="PANTHER" id="PTHR11042:SF136">
    <property type="entry name" value="EIF-2-ALPHA KINASE GCN2"/>
    <property type="match status" value="1"/>
</dbReference>
<dbReference type="CDD" id="cd23818">
    <property type="entry name" value="RWD_RNF25"/>
    <property type="match status" value="1"/>
</dbReference>
<evidence type="ECO:0000256" key="3">
    <source>
        <dbReference type="ARBA" id="ARBA00022679"/>
    </source>
</evidence>
<dbReference type="InterPro" id="IPR036621">
    <property type="entry name" value="Anticodon-bd_dom_sf"/>
</dbReference>
<dbReference type="GO" id="GO:0009893">
    <property type="term" value="P:positive regulation of metabolic process"/>
    <property type="evidence" value="ECO:0007669"/>
    <property type="project" value="UniProtKB-ARBA"/>
</dbReference>
<dbReference type="EC" id="2.7.11.1" evidence="1"/>
<dbReference type="SUPFAM" id="SSF56112">
    <property type="entry name" value="Protein kinase-like (PK-like)"/>
    <property type="match status" value="1"/>
</dbReference>
<evidence type="ECO:0000256" key="2">
    <source>
        <dbReference type="ARBA" id="ARBA00022527"/>
    </source>
</evidence>
<dbReference type="PROSITE" id="PS00107">
    <property type="entry name" value="PROTEIN_KINASE_ATP"/>
    <property type="match status" value="1"/>
</dbReference>
<dbReference type="SUPFAM" id="SSF54495">
    <property type="entry name" value="UBC-like"/>
    <property type="match status" value="1"/>
</dbReference>
<feature type="compositionally biased region" description="Basic residues" evidence="11">
    <location>
        <begin position="1"/>
        <end position="17"/>
    </location>
</feature>
<dbReference type="FunFam" id="3.40.50.800:FF:000012">
    <property type="entry name" value="Histidine--tRNA ligase, cytoplasmic"/>
    <property type="match status" value="1"/>
</dbReference>
<evidence type="ECO:0000256" key="10">
    <source>
        <dbReference type="PROSITE-ProRule" id="PRU10141"/>
    </source>
</evidence>
<dbReference type="Pfam" id="PF12745">
    <property type="entry name" value="HGTP_anticodon2"/>
    <property type="match status" value="1"/>
</dbReference>
<dbReference type="InterPro" id="IPR016135">
    <property type="entry name" value="UBQ-conjugating_enzyme/RWD"/>
</dbReference>
<organism evidence="14">
    <name type="scientific">Zea mays</name>
    <name type="common">Maize</name>
    <dbReference type="NCBI Taxonomy" id="4577"/>
    <lineage>
        <taxon>Eukaryota</taxon>
        <taxon>Viridiplantae</taxon>
        <taxon>Streptophyta</taxon>
        <taxon>Embryophyta</taxon>
        <taxon>Tracheophyta</taxon>
        <taxon>Spermatophyta</taxon>
        <taxon>Magnoliopsida</taxon>
        <taxon>Liliopsida</taxon>
        <taxon>Poales</taxon>
        <taxon>Poaceae</taxon>
        <taxon>PACMAD clade</taxon>
        <taxon>Panicoideae</taxon>
        <taxon>Andropogonodae</taxon>
        <taxon>Andropogoneae</taxon>
        <taxon>Tripsacinae</taxon>
        <taxon>Zea</taxon>
    </lineage>
</organism>
<feature type="domain" description="Protein kinase" evidence="12">
    <location>
        <begin position="382"/>
        <end position="696"/>
    </location>
</feature>
<evidence type="ECO:0000259" key="12">
    <source>
        <dbReference type="PROSITE" id="PS50011"/>
    </source>
</evidence>
<feature type="domain" description="RWD" evidence="13">
    <location>
        <begin position="24"/>
        <end position="121"/>
    </location>
</feature>
<dbReference type="InterPro" id="IPR045864">
    <property type="entry name" value="aa-tRNA-synth_II/BPL/LPL"/>
</dbReference>
<feature type="region of interest" description="Disordered" evidence="11">
    <location>
        <begin position="211"/>
        <end position="244"/>
    </location>
</feature>
<dbReference type="Proteomes" id="UP000251960">
    <property type="component" value="Chromosome 2"/>
</dbReference>
<evidence type="ECO:0000313" key="14">
    <source>
        <dbReference type="EMBL" id="PWZ41818.1"/>
    </source>
</evidence>
<dbReference type="Gene3D" id="3.10.110.10">
    <property type="entry name" value="Ubiquitin Conjugating Enzyme"/>
    <property type="match status" value="1"/>
</dbReference>
<dbReference type="FunFam" id="1.10.510.10:FF:000539">
    <property type="entry name" value="eIF-2-alpha kinase GCN2"/>
    <property type="match status" value="1"/>
</dbReference>
<feature type="region of interest" description="Disordered" evidence="11">
    <location>
        <begin position="258"/>
        <end position="301"/>
    </location>
</feature>
<dbReference type="FunFam" id="3.30.200.20:FF:000304">
    <property type="entry name" value="eIF-2-alpha kinase GCN2"/>
    <property type="match status" value="1"/>
</dbReference>
<dbReference type="InterPro" id="IPR017441">
    <property type="entry name" value="Protein_kinase_ATP_BS"/>
</dbReference>
<dbReference type="Gene3D" id="1.10.510.10">
    <property type="entry name" value="Transferase(Phosphotransferase) domain 1"/>
    <property type="match status" value="1"/>
</dbReference>
<dbReference type="PROSITE" id="PS50908">
    <property type="entry name" value="RWD"/>
    <property type="match status" value="1"/>
</dbReference>
<dbReference type="Gene3D" id="3.40.50.800">
    <property type="entry name" value="Anticodon-binding domain"/>
    <property type="match status" value="1"/>
</dbReference>
<comment type="catalytic activity">
    <reaction evidence="8">
        <text>L-threonyl-[protein] + ATP = O-phospho-L-threonyl-[protein] + ADP + H(+)</text>
        <dbReference type="Rhea" id="RHEA:46608"/>
        <dbReference type="Rhea" id="RHEA-COMP:11060"/>
        <dbReference type="Rhea" id="RHEA-COMP:11605"/>
        <dbReference type="ChEBI" id="CHEBI:15378"/>
        <dbReference type="ChEBI" id="CHEBI:30013"/>
        <dbReference type="ChEBI" id="CHEBI:30616"/>
        <dbReference type="ChEBI" id="CHEBI:61977"/>
        <dbReference type="ChEBI" id="CHEBI:456216"/>
        <dbReference type="EC" id="2.7.11.1"/>
    </reaction>
</comment>
<dbReference type="InterPro" id="IPR006575">
    <property type="entry name" value="RWD_dom"/>
</dbReference>
<accession>A0A3L6G3V3</accession>
<comment type="caution">
    <text evidence="14">The sequence shown here is derived from an EMBL/GenBank/DDBJ whole genome shotgun (WGS) entry which is preliminary data.</text>
</comment>
<dbReference type="Pfam" id="PF00069">
    <property type="entry name" value="Pkinase"/>
    <property type="match status" value="1"/>
</dbReference>
<dbReference type="EMBL" id="NCVQ01000003">
    <property type="protein sequence ID" value="PWZ41818.1"/>
    <property type="molecule type" value="Genomic_DNA"/>
</dbReference>
<protein>
    <recommendedName>
        <fullName evidence="1">non-specific serine/threonine protein kinase</fullName>
        <ecNumber evidence="1">2.7.11.1</ecNumber>
    </recommendedName>
</protein>
<gene>
    <name evidence="14" type="primary">GCN2</name>
    <name evidence="14" type="ORF">Zm00014a_044273</name>
</gene>
<evidence type="ECO:0000256" key="11">
    <source>
        <dbReference type="SAM" id="MobiDB-lite"/>
    </source>
</evidence>
<reference evidence="14" key="1">
    <citation type="journal article" date="2018" name="Nat. Genet.">
        <title>Extensive intraspecific gene order and gene structural variations between Mo17 and other maize genomes.</title>
        <authorList>
            <person name="Sun S."/>
            <person name="Zhou Y."/>
            <person name="Chen J."/>
            <person name="Shi J."/>
            <person name="Zhao H."/>
            <person name="Zhao H."/>
            <person name="Song W."/>
            <person name="Zhang M."/>
            <person name="Cui Y."/>
            <person name="Dong X."/>
            <person name="Liu H."/>
            <person name="Ma X."/>
            <person name="Jiao Y."/>
            <person name="Wang B."/>
            <person name="Wei X."/>
            <person name="Stein J.C."/>
            <person name="Glaubitz J.C."/>
            <person name="Lu F."/>
            <person name="Yu G."/>
            <person name="Liang C."/>
            <person name="Fengler K."/>
            <person name="Li B."/>
            <person name="Rafalski A."/>
            <person name="Schnable P.S."/>
            <person name="Ware D.H."/>
            <person name="Buckler E.S."/>
            <person name="Lai J."/>
        </authorList>
    </citation>
    <scope>NUCLEOTIDE SEQUENCE [LARGE SCALE GENOMIC DNA]</scope>
    <source>
        <tissue evidence="14">Seedling</tissue>
    </source>
</reference>
<sequence length="1201" mass="135250">MGHSSRKKKKRGAAGRKAAKDHAAQLEGDETALDEELTALPYSDDMGFEDLNISAILIVICFPGYPHKCPKLRILPEKNLSKEDTDRLLSLLIDQANIYSREGRVMIFNLFEAAQEFLSEIAPARVSVSTASFLGLSSTTDDNVEVGFDSDPYLGISYIYNSFDLYSQLYDDTYWSRQGSDLTTDSGRKNIVSQVQSNVRSKRKTIIEKSHISADKVNNAKESSGDKAEQQHATKHGAIREAAPTLHVVDEETEIYGKSLSASNTGNTSDTPERGFSSLNEPEDTDLADESWNEQDCDSDFSSSNALPYVSYMLDDASRNKKRDLVLVLSEWAKDLISDSPAVFGETFSHVFGQQMISSECSLFWRPDNSSSKPNSRYLNDFEELRSLGQGGFGRVALCKNKLDGRQYAVKKIRLKDRSPQLNEKILREVATLSRLQHQHVVRYYQAWIETEYGHHNILNAGGSCTAESSIFSYDEVSLSDAGGGNKQESTYLYIQMEYCPRTLRQDFETYISSFDVDHAWHLFRQIVEGLAHVHSQGILHRDLTPSNIFFDVRNDIKIGDFGLAKFLKLEQLDHDQYLPTEALGVSMDGTGQVGTYFYTAPEVEQKWPQINEKVDMYSLGVIFFELWHPFATAMERHLVLSDLKQKGDPPLSWESKFPRQSVLLRSLLSPSPSNRPSAVEVLQNELPPRMEDEWLNESCVVGRSSSDGAANSASMSKALASDGAACAAATSDREEDVLRMIRTPEDTYVYDRVISTIFNEDRFAKMQGQHDSSKKSTGNIDNSELLDTIVEVAKEVFKRHCAKRFQISPLHTLEWNFTKNRGNTVKILTQGGEMLELCYELRTPFVMSIASNQTSSFKRYEISWVHRRAVGHSTPYRFLQGDFDIIGGTSPIPEAEIIKVALDLGTRFYDSKTLVIRLNHGKLAEAICSWAGVSQDQRQNVAEFLSSTIVQYWPNEADRKSQWSLIRGQLLQDLRLSEEVVEKLHKADQRFCGSADLVLARLRGTLFYDESACKALDDLSALLRCLRVWSVEQPITTIDVLMPPSECYYTNLFFQKSKPPGAVGVSIALEKFLPNNPSSDLGLRRLLSRVEPSISVLVCSRGGGGLLTERMELVAELWKANIMAQFVPQEDPSLQEQYEYASEHDIKCLAIMTESGLSQTDLVKVRHLDFKKEKDVEREGLIKFLSDAMCSQYKNPTIWS</sequence>
<feature type="compositionally biased region" description="Polar residues" evidence="11">
    <location>
        <begin position="260"/>
        <end position="270"/>
    </location>
</feature>
<feature type="region of interest" description="Disordered" evidence="11">
    <location>
        <begin position="1"/>
        <end position="27"/>
    </location>
</feature>
<dbReference type="FunFam" id="3.10.110.10:FF:000050">
    <property type="entry name" value="eIF-2-alpha kinase GCN2"/>
    <property type="match status" value="1"/>
</dbReference>
<dbReference type="Pfam" id="PF05773">
    <property type="entry name" value="RWD"/>
    <property type="match status" value="1"/>
</dbReference>
<dbReference type="InterPro" id="IPR000719">
    <property type="entry name" value="Prot_kinase_dom"/>
</dbReference>
<dbReference type="PROSITE" id="PS50011">
    <property type="entry name" value="PROTEIN_KINASE_DOM"/>
    <property type="match status" value="1"/>
</dbReference>
<keyword evidence="3" id="KW-0808">Transferase</keyword>
<dbReference type="InterPro" id="IPR011009">
    <property type="entry name" value="Kinase-like_dom_sf"/>
</dbReference>
<dbReference type="InterPro" id="IPR024435">
    <property type="entry name" value="HisRS-related_dom"/>
</dbReference>
<keyword evidence="6 10" id="KW-0067">ATP-binding</keyword>